<feature type="transmembrane region" description="Helical" evidence="1">
    <location>
        <begin position="81"/>
        <end position="99"/>
    </location>
</feature>
<evidence type="ECO:0008006" key="4">
    <source>
        <dbReference type="Google" id="ProtNLM"/>
    </source>
</evidence>
<accession>A0A1Q9QYM6</accession>
<keyword evidence="1" id="KW-0472">Membrane</keyword>
<evidence type="ECO:0000313" key="3">
    <source>
        <dbReference type="Proteomes" id="UP000186736"/>
    </source>
</evidence>
<feature type="transmembrane region" description="Helical" evidence="1">
    <location>
        <begin position="106"/>
        <end position="125"/>
    </location>
</feature>
<keyword evidence="1" id="KW-1133">Transmembrane helix</keyword>
<dbReference type="Pfam" id="PF11086">
    <property type="entry name" value="DUF2878"/>
    <property type="match status" value="1"/>
</dbReference>
<sequence length="163" mass="17775">MSRRAWLVGNALWLQAGWWGCVLGARHSWLLWAVGVGLVVHLRFCPDWRAEVRVVLGVGLAGCVLDSLLCVFGVFDFAPLPIWLALLWLVLASGLRHSLGWMRTPIWLGVVGGMIGGPLAYLAGARLAGVGLPLGNLGTVLVLAPLWALWFPICLRWAQPRAH</sequence>
<dbReference type="RefSeq" id="WP_075805377.1">
    <property type="nucleotide sequence ID" value="NZ_MKZO01000047.1"/>
</dbReference>
<gene>
    <name evidence="2" type="ORF">PSEMO_46640</name>
</gene>
<dbReference type="AlphaFoldDB" id="A0A1Q9QYM6"/>
<reference evidence="2 3" key="1">
    <citation type="submission" date="2016-10" db="EMBL/GenBank/DDBJ databases">
        <title>Genome Sequence of Pseudomonas putida GM4FR.</title>
        <authorList>
            <person name="Poehlein A."/>
            <person name="Wemheuer F."/>
            <person name="Hollensteiner J."/>
            <person name="Wemheuer B."/>
        </authorList>
    </citation>
    <scope>NUCLEOTIDE SEQUENCE [LARGE SCALE GENOMIC DNA]</scope>
    <source>
        <strain evidence="2 3">GM4FR</strain>
    </source>
</reference>
<dbReference type="OrthoDB" id="21939at2"/>
<evidence type="ECO:0000256" key="1">
    <source>
        <dbReference type="SAM" id="Phobius"/>
    </source>
</evidence>
<evidence type="ECO:0000313" key="2">
    <source>
        <dbReference type="EMBL" id="OLS60253.1"/>
    </source>
</evidence>
<dbReference type="EMBL" id="MKZO01000047">
    <property type="protein sequence ID" value="OLS60253.1"/>
    <property type="molecule type" value="Genomic_DNA"/>
</dbReference>
<protein>
    <recommendedName>
        <fullName evidence="4">DUF2878 domain-containing protein</fullName>
    </recommendedName>
</protein>
<name>A0A1Q9QYM6_PSEPU</name>
<organism evidence="2 3">
    <name type="scientific">Pseudomonas putida</name>
    <name type="common">Arthrobacter siderocapsulatus</name>
    <dbReference type="NCBI Taxonomy" id="303"/>
    <lineage>
        <taxon>Bacteria</taxon>
        <taxon>Pseudomonadati</taxon>
        <taxon>Pseudomonadota</taxon>
        <taxon>Gammaproteobacteria</taxon>
        <taxon>Pseudomonadales</taxon>
        <taxon>Pseudomonadaceae</taxon>
        <taxon>Pseudomonas</taxon>
    </lineage>
</organism>
<dbReference type="InterPro" id="IPR021306">
    <property type="entry name" value="DUF2878"/>
</dbReference>
<comment type="caution">
    <text evidence="2">The sequence shown here is derived from an EMBL/GenBank/DDBJ whole genome shotgun (WGS) entry which is preliminary data.</text>
</comment>
<feature type="transmembrane region" description="Helical" evidence="1">
    <location>
        <begin position="137"/>
        <end position="158"/>
    </location>
</feature>
<feature type="transmembrane region" description="Helical" evidence="1">
    <location>
        <begin position="54"/>
        <end position="75"/>
    </location>
</feature>
<keyword evidence="1" id="KW-0812">Transmembrane</keyword>
<proteinExistence type="predicted"/>
<dbReference type="Proteomes" id="UP000186736">
    <property type="component" value="Unassembled WGS sequence"/>
</dbReference>